<evidence type="ECO:0000313" key="4">
    <source>
        <dbReference type="Proteomes" id="UP000324222"/>
    </source>
</evidence>
<dbReference type="OrthoDB" id="6363789at2759"/>
<evidence type="ECO:0000256" key="1">
    <source>
        <dbReference type="SAM" id="MobiDB-lite"/>
    </source>
</evidence>
<evidence type="ECO:0000256" key="2">
    <source>
        <dbReference type="SAM" id="SignalP"/>
    </source>
</evidence>
<comment type="caution">
    <text evidence="3">The sequence shown here is derived from an EMBL/GenBank/DDBJ whole genome shotgun (WGS) entry which is preliminary data.</text>
</comment>
<organism evidence="3 4">
    <name type="scientific">Portunus trituberculatus</name>
    <name type="common">Swimming crab</name>
    <name type="synonym">Neptunus trituberculatus</name>
    <dbReference type="NCBI Taxonomy" id="210409"/>
    <lineage>
        <taxon>Eukaryota</taxon>
        <taxon>Metazoa</taxon>
        <taxon>Ecdysozoa</taxon>
        <taxon>Arthropoda</taxon>
        <taxon>Crustacea</taxon>
        <taxon>Multicrustacea</taxon>
        <taxon>Malacostraca</taxon>
        <taxon>Eumalacostraca</taxon>
        <taxon>Eucarida</taxon>
        <taxon>Decapoda</taxon>
        <taxon>Pleocyemata</taxon>
        <taxon>Brachyura</taxon>
        <taxon>Eubrachyura</taxon>
        <taxon>Portunoidea</taxon>
        <taxon>Portunidae</taxon>
        <taxon>Portuninae</taxon>
        <taxon>Portunus</taxon>
    </lineage>
</organism>
<proteinExistence type="predicted"/>
<feature type="chain" id="PRO_5023076184" evidence="2">
    <location>
        <begin position="22"/>
        <end position="212"/>
    </location>
</feature>
<feature type="signal peptide" evidence="2">
    <location>
        <begin position="1"/>
        <end position="21"/>
    </location>
</feature>
<feature type="compositionally biased region" description="Basic and acidic residues" evidence="1">
    <location>
        <begin position="109"/>
        <end position="118"/>
    </location>
</feature>
<sequence length="212" mass="23095">MLLLLVCLLLLYRYELQFVVSDSVWGQTGVAANVTVAVRLLTPDALGHAAAVTLTPTTPEHLTQGWTPTGGGGGLGRLVEAVGRIVGDATHTVEIVSVYSLQHHQRPRSRLDTLHSTEEEPLSLPSTTTTTTTTPEPATRHNDTELPGASTARLSTCVWLSVREGRDRFMDPIKLQGLLGLHAHVIGKKYHKLDELKHNMSVIIFMEHDGEG</sequence>
<dbReference type="AlphaFoldDB" id="A0A5B7I0E0"/>
<keyword evidence="2" id="KW-0732">Signal</keyword>
<dbReference type="EMBL" id="VSRR010040963">
    <property type="protein sequence ID" value="MPC75359.1"/>
    <property type="molecule type" value="Genomic_DNA"/>
</dbReference>
<evidence type="ECO:0000313" key="3">
    <source>
        <dbReference type="EMBL" id="MPC75359.1"/>
    </source>
</evidence>
<accession>A0A5B7I0E0</accession>
<name>A0A5B7I0E0_PORTR</name>
<feature type="region of interest" description="Disordered" evidence="1">
    <location>
        <begin position="107"/>
        <end position="148"/>
    </location>
</feature>
<reference evidence="3 4" key="1">
    <citation type="submission" date="2019-05" db="EMBL/GenBank/DDBJ databases">
        <title>Another draft genome of Portunus trituberculatus and its Hox gene families provides insights of decapod evolution.</title>
        <authorList>
            <person name="Jeong J.-H."/>
            <person name="Song I."/>
            <person name="Kim S."/>
            <person name="Choi T."/>
            <person name="Kim D."/>
            <person name="Ryu S."/>
            <person name="Kim W."/>
        </authorList>
    </citation>
    <scope>NUCLEOTIDE SEQUENCE [LARGE SCALE GENOMIC DNA]</scope>
    <source>
        <tissue evidence="3">Muscle</tissue>
    </source>
</reference>
<keyword evidence="4" id="KW-1185">Reference proteome</keyword>
<feature type="compositionally biased region" description="Low complexity" evidence="1">
    <location>
        <begin position="122"/>
        <end position="137"/>
    </location>
</feature>
<gene>
    <name evidence="3" type="ORF">E2C01_069745</name>
</gene>
<dbReference type="Proteomes" id="UP000324222">
    <property type="component" value="Unassembled WGS sequence"/>
</dbReference>
<protein>
    <submittedName>
        <fullName evidence="3">Uncharacterized protein</fullName>
    </submittedName>
</protein>